<dbReference type="OrthoDB" id="431557at2759"/>
<dbReference type="FunFam" id="3.60.20.10:FF:000004">
    <property type="entry name" value="Proteasome subunit alpha type-4"/>
    <property type="match status" value="1"/>
</dbReference>
<evidence type="ECO:0000259" key="5">
    <source>
        <dbReference type="PROSITE" id="PS00388"/>
    </source>
</evidence>
<keyword evidence="1 4" id="KW-0963">Cytoplasm</keyword>
<dbReference type="Pfam" id="PF10584">
    <property type="entry name" value="Proteasome_A_N"/>
    <property type="match status" value="1"/>
</dbReference>
<reference evidence="6 7" key="1">
    <citation type="submission" date="2019-03" db="EMBL/GenBank/DDBJ databases">
        <title>Single cell metagenomics reveals metabolic interactions within the superorganism composed of flagellate Streblomastix strix and complex community of Bacteroidetes bacteria on its surface.</title>
        <authorList>
            <person name="Treitli S.C."/>
            <person name="Kolisko M."/>
            <person name="Husnik F."/>
            <person name="Keeling P."/>
            <person name="Hampl V."/>
        </authorList>
    </citation>
    <scope>NUCLEOTIDE SEQUENCE [LARGE SCALE GENOMIC DNA]</scope>
    <source>
        <strain evidence="6">ST1C</strain>
    </source>
</reference>
<evidence type="ECO:0000256" key="1">
    <source>
        <dbReference type="ARBA" id="ARBA00022490"/>
    </source>
</evidence>
<dbReference type="CDD" id="cd03755">
    <property type="entry name" value="proteasome_alpha_type_7"/>
    <property type="match status" value="1"/>
</dbReference>
<keyword evidence="4" id="KW-0539">Nucleus</keyword>
<dbReference type="PANTHER" id="PTHR11599">
    <property type="entry name" value="PROTEASOME SUBUNIT ALPHA/BETA"/>
    <property type="match status" value="1"/>
</dbReference>
<dbReference type="InterPro" id="IPR050115">
    <property type="entry name" value="Proteasome_alpha"/>
</dbReference>
<gene>
    <name evidence="6" type="ORF">EZS28_018212</name>
</gene>
<dbReference type="GO" id="GO:0005634">
    <property type="term" value="C:nucleus"/>
    <property type="evidence" value="ECO:0007669"/>
    <property type="project" value="UniProtKB-SubCell"/>
</dbReference>
<dbReference type="GO" id="GO:0006511">
    <property type="term" value="P:ubiquitin-dependent protein catabolic process"/>
    <property type="evidence" value="ECO:0007669"/>
    <property type="project" value="InterPro"/>
</dbReference>
<comment type="caution">
    <text evidence="6">The sequence shown here is derived from an EMBL/GenBank/DDBJ whole genome shotgun (WGS) entry which is preliminary data.</text>
</comment>
<dbReference type="PROSITE" id="PS51475">
    <property type="entry name" value="PROTEASOME_ALPHA_2"/>
    <property type="match status" value="1"/>
</dbReference>
<organism evidence="6 7">
    <name type="scientific">Streblomastix strix</name>
    <dbReference type="NCBI Taxonomy" id="222440"/>
    <lineage>
        <taxon>Eukaryota</taxon>
        <taxon>Metamonada</taxon>
        <taxon>Preaxostyla</taxon>
        <taxon>Oxymonadida</taxon>
        <taxon>Streblomastigidae</taxon>
        <taxon>Streblomastix</taxon>
    </lineage>
</organism>
<comment type="subunit">
    <text evidence="4">The 26S proteasome consists of a 20S proteasome core and two 19S regulatory subunits.</text>
</comment>
<evidence type="ECO:0000313" key="6">
    <source>
        <dbReference type="EMBL" id="KAA6386260.1"/>
    </source>
</evidence>
<evidence type="ECO:0000256" key="4">
    <source>
        <dbReference type="RuleBase" id="RU000551"/>
    </source>
</evidence>
<dbReference type="AlphaFoldDB" id="A0A5J4VV32"/>
<proteinExistence type="inferred from homology"/>
<sequence>MSGGQYDRALTVFSPDGHLFQAEYAMEAVKRGAAAVGVRGKSAVIFALEKFERKKLQDSRTVKKVGILDTHLALAYAGLSADARVLLNKARVECQNFRMRMDAPCPVEFIARYVAGIQQKYTQSGGARPFGISTLIAGFDPDSSPHLFVTDPAGTATEWKATAIGRNGNIVREYLEKEYKQNLEIADAIDLALKSLLEVIDMGSKNLEVCVLETNQPLRILDDAEITACLQRVEIIKKQEEEAKKRKILED</sequence>
<protein>
    <recommendedName>
        <fullName evidence="4">Proteasome subunit alpha type</fullName>
    </recommendedName>
</protein>
<dbReference type="Gene3D" id="3.60.20.10">
    <property type="entry name" value="Glutamine Phosphoribosylpyrophosphate, subunit 1, domain 1"/>
    <property type="match status" value="1"/>
</dbReference>
<evidence type="ECO:0000256" key="2">
    <source>
        <dbReference type="ARBA" id="ARBA00022942"/>
    </source>
</evidence>
<dbReference type="GO" id="GO:0005737">
    <property type="term" value="C:cytoplasm"/>
    <property type="evidence" value="ECO:0007669"/>
    <property type="project" value="UniProtKB-SubCell"/>
</dbReference>
<feature type="domain" description="Proteasome alpha-type subunits" evidence="5">
    <location>
        <begin position="6"/>
        <end position="28"/>
    </location>
</feature>
<dbReference type="InterPro" id="IPR023332">
    <property type="entry name" value="Proteasome_alpha-type"/>
</dbReference>
<dbReference type="InterPro" id="IPR001353">
    <property type="entry name" value="Proteasome_sua/b"/>
</dbReference>
<keyword evidence="2 3" id="KW-0647">Proteasome</keyword>
<dbReference type="InterPro" id="IPR000426">
    <property type="entry name" value="Proteasome_asu_N"/>
</dbReference>
<accession>A0A5J4VV32</accession>
<dbReference type="PROSITE" id="PS00388">
    <property type="entry name" value="PROTEASOME_ALPHA_1"/>
    <property type="match status" value="1"/>
</dbReference>
<dbReference type="Pfam" id="PF00227">
    <property type="entry name" value="Proteasome"/>
    <property type="match status" value="1"/>
</dbReference>
<dbReference type="EMBL" id="SNRW01004882">
    <property type="protein sequence ID" value="KAA6386260.1"/>
    <property type="molecule type" value="Genomic_DNA"/>
</dbReference>
<evidence type="ECO:0000256" key="3">
    <source>
        <dbReference type="PROSITE-ProRule" id="PRU00808"/>
    </source>
</evidence>
<dbReference type="SMART" id="SM00948">
    <property type="entry name" value="Proteasome_A_N"/>
    <property type="match status" value="1"/>
</dbReference>
<dbReference type="Proteomes" id="UP000324800">
    <property type="component" value="Unassembled WGS sequence"/>
</dbReference>
<dbReference type="GO" id="GO:0019773">
    <property type="term" value="C:proteasome core complex, alpha-subunit complex"/>
    <property type="evidence" value="ECO:0007669"/>
    <property type="project" value="UniProtKB-UniRule"/>
</dbReference>
<comment type="subcellular location">
    <subcellularLocation>
        <location evidence="4">Cytoplasm</location>
    </subcellularLocation>
    <subcellularLocation>
        <location evidence="4">Nucleus</location>
    </subcellularLocation>
</comment>
<comment type="similarity">
    <text evidence="3 4">Belongs to the peptidase T1A family.</text>
</comment>
<name>A0A5J4VV32_9EUKA</name>
<dbReference type="NCBIfam" id="NF003075">
    <property type="entry name" value="PRK03996.1"/>
    <property type="match status" value="1"/>
</dbReference>
<evidence type="ECO:0000313" key="7">
    <source>
        <dbReference type="Proteomes" id="UP000324800"/>
    </source>
</evidence>
<dbReference type="InterPro" id="IPR029055">
    <property type="entry name" value="Ntn_hydrolases_N"/>
</dbReference>
<dbReference type="SUPFAM" id="SSF56235">
    <property type="entry name" value="N-terminal nucleophile aminohydrolases (Ntn hydrolases)"/>
    <property type="match status" value="1"/>
</dbReference>